<evidence type="ECO:0000256" key="1">
    <source>
        <dbReference type="ARBA" id="ARBA00022676"/>
    </source>
</evidence>
<dbReference type="AlphaFoldDB" id="A0A9N8VPH3"/>
<dbReference type="GO" id="GO:0032265">
    <property type="term" value="P:XMP salvage"/>
    <property type="evidence" value="ECO:0007669"/>
    <property type="project" value="TreeGrafter"/>
</dbReference>
<dbReference type="Gene3D" id="3.40.50.2020">
    <property type="match status" value="1"/>
</dbReference>
<dbReference type="PANTHER" id="PTHR43363:SF1">
    <property type="entry name" value="HYPOXANTHINE-GUANINE PHOSPHORIBOSYLTRANSFERASE"/>
    <property type="match status" value="1"/>
</dbReference>
<evidence type="ECO:0000313" key="3">
    <source>
        <dbReference type="EMBL" id="CAG8456243.1"/>
    </source>
</evidence>
<organism evidence="3 4">
    <name type="scientific">Ambispora leptoticha</name>
    <dbReference type="NCBI Taxonomy" id="144679"/>
    <lineage>
        <taxon>Eukaryota</taxon>
        <taxon>Fungi</taxon>
        <taxon>Fungi incertae sedis</taxon>
        <taxon>Mucoromycota</taxon>
        <taxon>Glomeromycotina</taxon>
        <taxon>Glomeromycetes</taxon>
        <taxon>Archaeosporales</taxon>
        <taxon>Ambisporaceae</taxon>
        <taxon>Ambispora</taxon>
    </lineage>
</organism>
<accession>A0A9N8VPH3</accession>
<gene>
    <name evidence="3" type="ORF">ALEPTO_LOCUS1296</name>
</gene>
<dbReference type="GO" id="GO:0032264">
    <property type="term" value="P:IMP salvage"/>
    <property type="evidence" value="ECO:0007669"/>
    <property type="project" value="TreeGrafter"/>
</dbReference>
<reference evidence="3" key="1">
    <citation type="submission" date="2021-06" db="EMBL/GenBank/DDBJ databases">
        <authorList>
            <person name="Kallberg Y."/>
            <person name="Tangrot J."/>
            <person name="Rosling A."/>
        </authorList>
    </citation>
    <scope>NUCLEOTIDE SEQUENCE</scope>
    <source>
        <strain evidence="3">FL130A</strain>
    </source>
</reference>
<dbReference type="GO" id="GO:0046100">
    <property type="term" value="P:hypoxanthine metabolic process"/>
    <property type="evidence" value="ECO:0007669"/>
    <property type="project" value="TreeGrafter"/>
</dbReference>
<evidence type="ECO:0000313" key="4">
    <source>
        <dbReference type="Proteomes" id="UP000789508"/>
    </source>
</evidence>
<dbReference type="Proteomes" id="UP000789508">
    <property type="component" value="Unassembled WGS sequence"/>
</dbReference>
<dbReference type="OrthoDB" id="9973266at2759"/>
<dbReference type="GO" id="GO:0004422">
    <property type="term" value="F:hypoxanthine phosphoribosyltransferase activity"/>
    <property type="evidence" value="ECO:0007669"/>
    <property type="project" value="TreeGrafter"/>
</dbReference>
<sequence length="219" mass="25126">MSIESKVYVSYNQIKDTVERYRINEDFKPDLMIAIGGGGFIPARILRTFLKRQNNKNIPIQAIGLSLYEDLYVSNEDEQAENAKALGKLGSQVIKTQWLQFGPPVATTLLGKNILIVDEVDDTRTTLAYAVEELNKDIKELRQKFILEHPGMNPPETRLAVFVLHNKLKKKRMEISDESIVNGGRYWAAREVPDKWIVYPWEAVDIEDHTEKSLIYTCN</sequence>
<proteinExistence type="predicted"/>
<name>A0A9N8VPH3_9GLOM</name>
<protein>
    <submittedName>
        <fullName evidence="3">9206_t:CDS:1</fullName>
    </submittedName>
</protein>
<evidence type="ECO:0000256" key="2">
    <source>
        <dbReference type="ARBA" id="ARBA00022679"/>
    </source>
</evidence>
<keyword evidence="4" id="KW-1185">Reference proteome</keyword>
<dbReference type="GO" id="GO:0032263">
    <property type="term" value="P:GMP salvage"/>
    <property type="evidence" value="ECO:0007669"/>
    <property type="project" value="TreeGrafter"/>
</dbReference>
<dbReference type="InterPro" id="IPR000836">
    <property type="entry name" value="PRTase_dom"/>
</dbReference>
<keyword evidence="2" id="KW-0808">Transferase</keyword>
<keyword evidence="1" id="KW-0328">Glycosyltransferase</keyword>
<dbReference type="InterPro" id="IPR029057">
    <property type="entry name" value="PRTase-like"/>
</dbReference>
<comment type="caution">
    <text evidence="3">The sequence shown here is derived from an EMBL/GenBank/DDBJ whole genome shotgun (WGS) entry which is preliminary data.</text>
</comment>
<dbReference type="CDD" id="cd06223">
    <property type="entry name" value="PRTases_typeI"/>
    <property type="match status" value="1"/>
</dbReference>
<dbReference type="EMBL" id="CAJVPS010000132">
    <property type="protein sequence ID" value="CAG8456243.1"/>
    <property type="molecule type" value="Genomic_DNA"/>
</dbReference>
<dbReference type="SUPFAM" id="SSF53271">
    <property type="entry name" value="PRTase-like"/>
    <property type="match status" value="1"/>
</dbReference>
<dbReference type="PANTHER" id="PTHR43363">
    <property type="entry name" value="HYPOXANTHINE PHOSPHORIBOSYLTRANSFERASE"/>
    <property type="match status" value="1"/>
</dbReference>
<dbReference type="GO" id="GO:0005737">
    <property type="term" value="C:cytoplasm"/>
    <property type="evidence" value="ECO:0007669"/>
    <property type="project" value="TreeGrafter"/>
</dbReference>